<dbReference type="Pfam" id="PF01614">
    <property type="entry name" value="IclR_C"/>
    <property type="match status" value="1"/>
</dbReference>
<proteinExistence type="predicted"/>
<evidence type="ECO:0000256" key="1">
    <source>
        <dbReference type="ARBA" id="ARBA00023015"/>
    </source>
</evidence>
<evidence type="ECO:0000256" key="2">
    <source>
        <dbReference type="ARBA" id="ARBA00023125"/>
    </source>
</evidence>
<evidence type="ECO:0000259" key="5">
    <source>
        <dbReference type="PROSITE" id="PS51078"/>
    </source>
</evidence>
<dbReference type="Gene3D" id="1.10.10.10">
    <property type="entry name" value="Winged helix-like DNA-binding domain superfamily/Winged helix DNA-binding domain"/>
    <property type="match status" value="1"/>
</dbReference>
<evidence type="ECO:0000313" key="6">
    <source>
        <dbReference type="EMBL" id="MDA2807387.1"/>
    </source>
</evidence>
<dbReference type="PROSITE" id="PS51077">
    <property type="entry name" value="HTH_ICLR"/>
    <property type="match status" value="1"/>
</dbReference>
<dbReference type="Pfam" id="PF09339">
    <property type="entry name" value="HTH_IclR"/>
    <property type="match status" value="1"/>
</dbReference>
<evidence type="ECO:0000256" key="3">
    <source>
        <dbReference type="ARBA" id="ARBA00023163"/>
    </source>
</evidence>
<gene>
    <name evidence="6" type="ORF">O4U47_22965</name>
</gene>
<keyword evidence="7" id="KW-1185">Reference proteome</keyword>
<evidence type="ECO:0000313" key="7">
    <source>
        <dbReference type="Proteomes" id="UP001165685"/>
    </source>
</evidence>
<dbReference type="InterPro" id="IPR036388">
    <property type="entry name" value="WH-like_DNA-bd_sf"/>
</dbReference>
<dbReference type="RefSeq" id="WP_270680016.1">
    <property type="nucleotide sequence ID" value="NZ_JAQFWP010000053.1"/>
</dbReference>
<dbReference type="InterPro" id="IPR005471">
    <property type="entry name" value="Tscrpt_reg_IclR_N"/>
</dbReference>
<reference evidence="6" key="1">
    <citation type="submission" date="2023-01" db="EMBL/GenBank/DDBJ databases">
        <title>Draft genome sequence of Nocardiopsis sp. LSu2-4 isolated from halophytes.</title>
        <authorList>
            <person name="Duangmal K."/>
            <person name="Chantavorakit T."/>
        </authorList>
    </citation>
    <scope>NUCLEOTIDE SEQUENCE</scope>
    <source>
        <strain evidence="6">LSu2-4</strain>
    </source>
</reference>
<dbReference type="SUPFAM" id="SSF46785">
    <property type="entry name" value="Winged helix' DNA-binding domain"/>
    <property type="match status" value="1"/>
</dbReference>
<keyword evidence="1" id="KW-0805">Transcription regulation</keyword>
<sequence>MPGRIQSIERAAGILRLLAGGARGLSLAEISRSMELPKGTVLGILRTLQHVGFVEQDEATGHYRLGGGLLRLGTRYLDGNELRTRALNWADSLASRSGESVRIGTLHEGQALVVHHVFRPDDSTQTLEVGSLLPLHATALGKALMAFDPLAMPVPSEEGGPDHPLEDGNGRALELARFTPATLTAPGDLLGELDRVRARGWAGEDEELIEGEVAIAAPIRDHRGTTVGAVGISGAVERLHGPDGEGPRMELVSYVRDAARSISRELGAHSW</sequence>
<dbReference type="InterPro" id="IPR029016">
    <property type="entry name" value="GAF-like_dom_sf"/>
</dbReference>
<dbReference type="EMBL" id="JAQFWP010000053">
    <property type="protein sequence ID" value="MDA2807387.1"/>
    <property type="molecule type" value="Genomic_DNA"/>
</dbReference>
<protein>
    <submittedName>
        <fullName evidence="6">IclR family transcriptional regulator</fullName>
    </submittedName>
</protein>
<keyword evidence="3" id="KW-0804">Transcription</keyword>
<dbReference type="SMART" id="SM00346">
    <property type="entry name" value="HTH_ICLR"/>
    <property type="match status" value="1"/>
</dbReference>
<feature type="domain" description="IclR-ED" evidence="5">
    <location>
        <begin position="68"/>
        <end position="268"/>
    </location>
</feature>
<dbReference type="SUPFAM" id="SSF55781">
    <property type="entry name" value="GAF domain-like"/>
    <property type="match status" value="1"/>
</dbReference>
<dbReference type="InterPro" id="IPR036390">
    <property type="entry name" value="WH_DNA-bd_sf"/>
</dbReference>
<accession>A0ABT4TT99</accession>
<dbReference type="InterPro" id="IPR014757">
    <property type="entry name" value="Tscrpt_reg_IclR_C"/>
</dbReference>
<keyword evidence="2" id="KW-0238">DNA-binding</keyword>
<dbReference type="PANTHER" id="PTHR30136">
    <property type="entry name" value="HELIX-TURN-HELIX TRANSCRIPTIONAL REGULATOR, ICLR FAMILY"/>
    <property type="match status" value="1"/>
</dbReference>
<dbReference type="PANTHER" id="PTHR30136:SF24">
    <property type="entry name" value="HTH-TYPE TRANSCRIPTIONAL REPRESSOR ALLR"/>
    <property type="match status" value="1"/>
</dbReference>
<dbReference type="InterPro" id="IPR050707">
    <property type="entry name" value="HTH_MetabolicPath_Reg"/>
</dbReference>
<name>A0ABT4TT99_9ACTN</name>
<organism evidence="6 7">
    <name type="scientific">Nocardiopsis suaedae</name>
    <dbReference type="NCBI Taxonomy" id="3018444"/>
    <lineage>
        <taxon>Bacteria</taxon>
        <taxon>Bacillati</taxon>
        <taxon>Actinomycetota</taxon>
        <taxon>Actinomycetes</taxon>
        <taxon>Streptosporangiales</taxon>
        <taxon>Nocardiopsidaceae</taxon>
        <taxon>Nocardiopsis</taxon>
    </lineage>
</organism>
<feature type="domain" description="HTH iclR-type" evidence="4">
    <location>
        <begin position="5"/>
        <end position="67"/>
    </location>
</feature>
<dbReference type="Gene3D" id="3.30.450.40">
    <property type="match status" value="1"/>
</dbReference>
<evidence type="ECO:0000259" key="4">
    <source>
        <dbReference type="PROSITE" id="PS51077"/>
    </source>
</evidence>
<dbReference type="PROSITE" id="PS51078">
    <property type="entry name" value="ICLR_ED"/>
    <property type="match status" value="1"/>
</dbReference>
<dbReference type="Proteomes" id="UP001165685">
    <property type="component" value="Unassembled WGS sequence"/>
</dbReference>
<comment type="caution">
    <text evidence="6">The sequence shown here is derived from an EMBL/GenBank/DDBJ whole genome shotgun (WGS) entry which is preliminary data.</text>
</comment>